<comment type="caution">
    <text evidence="4">The sequence shown here is derived from an EMBL/GenBank/DDBJ whole genome shotgun (WGS) entry which is preliminary data.</text>
</comment>
<dbReference type="Gene3D" id="3.10.310.50">
    <property type="match status" value="1"/>
</dbReference>
<dbReference type="PANTHER" id="PTHR30373:SF2">
    <property type="entry name" value="UPF0603 PROTEIN YGCG"/>
    <property type="match status" value="1"/>
</dbReference>
<name>A0ABQ6LZQ2_9GAMM</name>
<dbReference type="EMBL" id="BSYJ01000003">
    <property type="protein sequence ID" value="GMG87573.1"/>
    <property type="molecule type" value="Genomic_DNA"/>
</dbReference>
<keyword evidence="1" id="KW-0472">Membrane</keyword>
<keyword evidence="5" id="KW-1185">Reference proteome</keyword>
<feature type="chain" id="PRO_5046417802" description="TPM domain-containing protein" evidence="2">
    <location>
        <begin position="27"/>
        <end position="252"/>
    </location>
</feature>
<feature type="domain" description="TPM" evidence="3">
    <location>
        <begin position="37"/>
        <end position="160"/>
    </location>
</feature>
<dbReference type="RefSeq" id="WP_285764193.1">
    <property type="nucleotide sequence ID" value="NZ_BSYJ01000003.1"/>
</dbReference>
<organism evidence="4 5">
    <name type="scientific">Biformimicrobium ophioploci</name>
    <dbReference type="NCBI Taxonomy" id="3036711"/>
    <lineage>
        <taxon>Bacteria</taxon>
        <taxon>Pseudomonadati</taxon>
        <taxon>Pseudomonadota</taxon>
        <taxon>Gammaproteobacteria</taxon>
        <taxon>Cellvibrionales</taxon>
        <taxon>Microbulbiferaceae</taxon>
        <taxon>Biformimicrobium</taxon>
    </lineage>
</organism>
<keyword evidence="1" id="KW-0812">Transmembrane</keyword>
<gene>
    <name evidence="4" type="ORF">MNKW57_18940</name>
</gene>
<evidence type="ECO:0000256" key="2">
    <source>
        <dbReference type="SAM" id="SignalP"/>
    </source>
</evidence>
<sequence length="252" mass="26090">MSQPTVRAIATTLLAVLLFFSGTALAEPTFPALTGRVVDSAGMLDPATAASLEQQLAQHETATSNQLVVATVPDLQGYAIEQYANLLARHWQIGQKDVDNGALLLVAQAERKVRIEVGYGLEGSLTDALSALIIHNDILPRFRVGDFSGGISAGVNGIIAAIKDEYTAPATRKPSEDRIPPIVWIFLIIVLLQLFSGPRGPSNRRYRRGRNGGYYGPIIIPGGGGFGGGGFGGGGFGGGGGGFGGGGASGGW</sequence>
<reference evidence="4 5" key="1">
    <citation type="submission" date="2023-04" db="EMBL/GenBank/DDBJ databases">
        <title>Marinobulbifer ophiurae gen. nov., sp. Nov., isolate from tissue of brittle star Ophioplocus japonicus.</title>
        <authorList>
            <person name="Kawano K."/>
            <person name="Sawayama S."/>
            <person name="Nakagawa S."/>
        </authorList>
    </citation>
    <scope>NUCLEOTIDE SEQUENCE [LARGE SCALE GENOMIC DNA]</scope>
    <source>
        <strain evidence="4 5">NKW57</strain>
    </source>
</reference>
<evidence type="ECO:0000256" key="1">
    <source>
        <dbReference type="SAM" id="Phobius"/>
    </source>
</evidence>
<keyword evidence="1" id="KW-1133">Transmembrane helix</keyword>
<proteinExistence type="predicted"/>
<dbReference type="InterPro" id="IPR007621">
    <property type="entry name" value="TPM_dom"/>
</dbReference>
<evidence type="ECO:0000313" key="4">
    <source>
        <dbReference type="EMBL" id="GMG87573.1"/>
    </source>
</evidence>
<dbReference type="Pfam" id="PF04536">
    <property type="entry name" value="TPM_phosphatase"/>
    <property type="match status" value="1"/>
</dbReference>
<protein>
    <recommendedName>
        <fullName evidence="3">TPM domain-containing protein</fullName>
    </recommendedName>
</protein>
<evidence type="ECO:0000259" key="3">
    <source>
        <dbReference type="Pfam" id="PF04536"/>
    </source>
</evidence>
<feature type="transmembrane region" description="Helical" evidence="1">
    <location>
        <begin position="181"/>
        <end position="198"/>
    </location>
</feature>
<dbReference type="PANTHER" id="PTHR30373">
    <property type="entry name" value="UPF0603 PROTEIN YGCG"/>
    <property type="match status" value="1"/>
</dbReference>
<evidence type="ECO:0000313" key="5">
    <source>
        <dbReference type="Proteomes" id="UP001224392"/>
    </source>
</evidence>
<keyword evidence="2" id="KW-0732">Signal</keyword>
<dbReference type="Proteomes" id="UP001224392">
    <property type="component" value="Unassembled WGS sequence"/>
</dbReference>
<accession>A0ABQ6LZQ2</accession>
<feature type="signal peptide" evidence="2">
    <location>
        <begin position="1"/>
        <end position="26"/>
    </location>
</feature>